<protein>
    <submittedName>
        <fullName evidence="1">DUF3540 domain-containing protein</fullName>
    </submittedName>
</protein>
<dbReference type="KEGG" id="eaj:Q3M24_22620"/>
<organism evidence="1">
    <name type="scientific">Candidatus Electrothrix aestuarii</name>
    <dbReference type="NCBI Taxonomy" id="3062594"/>
    <lineage>
        <taxon>Bacteria</taxon>
        <taxon>Pseudomonadati</taxon>
        <taxon>Thermodesulfobacteriota</taxon>
        <taxon>Desulfobulbia</taxon>
        <taxon>Desulfobulbales</taxon>
        <taxon>Desulfobulbaceae</taxon>
        <taxon>Candidatus Electrothrix</taxon>
    </lineage>
</organism>
<proteinExistence type="predicted"/>
<dbReference type="EMBL" id="CP159373">
    <property type="protein sequence ID" value="XCN73034.1"/>
    <property type="molecule type" value="Genomic_DNA"/>
</dbReference>
<dbReference type="AlphaFoldDB" id="A0AAU8LVZ1"/>
<evidence type="ECO:0000313" key="1">
    <source>
        <dbReference type="EMBL" id="XCN73034.1"/>
    </source>
</evidence>
<dbReference type="InterPro" id="IPR021927">
    <property type="entry name" value="DUF3540"/>
</dbReference>
<name>A0AAU8LVZ1_9BACT</name>
<sequence length="208" mass="23486">MKTASPLYEKKSDIRLSRASVQRITGTTYFVSDTFRLIRAERAPSCLLQPEQNDLVLISEDTFGNVNILTILEREEKKAAMLSVAGDLSITGPQKLSLQGGQGINMLTKKISLTADQGKIKLNELAFAGELFTACGRQLRSLYQHVEIHAKGIIERTNRLYRRIKDEDSRLGRMQYRVQEDYNVQAKDGFFDADNLMDLKGKKKIDLG</sequence>
<dbReference type="Pfam" id="PF12059">
    <property type="entry name" value="DUF3540"/>
    <property type="match status" value="1"/>
</dbReference>
<reference evidence="1" key="1">
    <citation type="journal article" date="2024" name="Syst. Appl. Microbiol.">
        <title>First single-strain enrichments of Electrothrix cable bacteria, description of E. aestuarii sp. nov. and E. rattekaaiensis sp. nov., and proposal of a cable bacteria taxonomy following the rules of the SeqCode.</title>
        <authorList>
            <person name="Plum-Jensen L.E."/>
            <person name="Schramm A."/>
            <person name="Marshall I.P.G."/>
        </authorList>
    </citation>
    <scope>NUCLEOTIDE SEQUENCE</scope>
    <source>
        <strain evidence="1">Rat1</strain>
    </source>
</reference>
<gene>
    <name evidence="1" type="ORF">Q3M24_22620</name>
</gene>
<accession>A0AAU8LVZ1</accession>
<reference evidence="1" key="2">
    <citation type="submission" date="2024-06" db="EMBL/GenBank/DDBJ databases">
        <authorList>
            <person name="Plum-Jensen L.E."/>
            <person name="Schramm A."/>
            <person name="Marshall I.P.G."/>
        </authorList>
    </citation>
    <scope>NUCLEOTIDE SEQUENCE</scope>
    <source>
        <strain evidence="1">Rat1</strain>
    </source>
</reference>